<feature type="binding site" evidence="7">
    <location>
        <begin position="59"/>
        <end position="60"/>
    </location>
    <ligand>
        <name>substrate</name>
    </ligand>
</feature>
<dbReference type="Gene3D" id="3.40.225.10">
    <property type="entry name" value="Class II aldolase/adducin N-terminal domain"/>
    <property type="match status" value="1"/>
</dbReference>
<dbReference type="GO" id="GO:0005829">
    <property type="term" value="C:cytosol"/>
    <property type="evidence" value="ECO:0007669"/>
    <property type="project" value="TreeGrafter"/>
</dbReference>
<evidence type="ECO:0000313" key="10">
    <source>
        <dbReference type="EMBL" id="EGI12875.1"/>
    </source>
</evidence>
<dbReference type="GO" id="GO:0008742">
    <property type="term" value="F:L-ribulose-phosphate 4-epimerase activity"/>
    <property type="evidence" value="ECO:0007669"/>
    <property type="project" value="UniProtKB-UniRule"/>
</dbReference>
<protein>
    <recommendedName>
        <fullName evidence="7">L-ribulose-5-phosphate 4-epimerase UlaF</fullName>
        <ecNumber evidence="7">5.1.3.4</ecNumber>
    </recommendedName>
    <alternativeName>
        <fullName evidence="7">L-ascorbate utilization protein F</fullName>
    </alternativeName>
    <alternativeName>
        <fullName evidence="7">Phosphoribulose isomerase</fullName>
    </alternativeName>
</protein>
<comment type="induction">
    <text evidence="7">Induced by L-ascorbate. Repressed by UlaR.</text>
</comment>
<feature type="compositionally biased region" description="Gly residues" evidence="8">
    <location>
        <begin position="1"/>
        <end position="12"/>
    </location>
</feature>
<evidence type="ECO:0000256" key="6">
    <source>
        <dbReference type="ARBA" id="ARBA00023277"/>
    </source>
</evidence>
<dbReference type="GO" id="GO:0016832">
    <property type="term" value="F:aldehyde-lyase activity"/>
    <property type="evidence" value="ECO:0007669"/>
    <property type="project" value="TreeGrafter"/>
</dbReference>
<gene>
    <name evidence="7" type="primary">ulaF</name>
    <name evidence="10" type="ORF">ECIG_03133</name>
</gene>
<dbReference type="InterPro" id="IPR036409">
    <property type="entry name" value="Aldolase_II/adducin_N_sf"/>
</dbReference>
<dbReference type="EC" id="5.1.3.4" evidence="7"/>
<keyword evidence="5 7" id="KW-0413">Isomerase</keyword>
<reference evidence="10 11" key="1">
    <citation type="submission" date="2010-01" db="EMBL/GenBank/DDBJ databases">
        <title>The Genome Sequence of Escherichia coli M605.</title>
        <authorList>
            <consortium name="The Broad Institute Genome Sequencing Platform"/>
            <consortium name="The Broad Institute Genome Sequencing Center for Infectious Disease"/>
            <person name="Feldgarden M."/>
            <person name="Gordon D.M."/>
            <person name="Johnson J.R."/>
            <person name="Johnston B.D."/>
            <person name="Young S."/>
            <person name="Zeng Q."/>
            <person name="Koehrsen M."/>
            <person name="Alvarado L."/>
            <person name="Berlin A.M."/>
            <person name="Borenstein D."/>
            <person name="Chapman S.B."/>
            <person name="Chen Z."/>
            <person name="Engels R."/>
            <person name="Freedman E."/>
            <person name="Gellesch M."/>
            <person name="Goldberg J."/>
            <person name="Griggs A."/>
            <person name="Gujja S."/>
            <person name="Heilman E.R."/>
            <person name="Heiman D.I."/>
            <person name="Hepburn T.A."/>
            <person name="Howarth C."/>
            <person name="Jen D."/>
            <person name="Larson L."/>
            <person name="Lewis B."/>
            <person name="Mehta T."/>
            <person name="Park D."/>
            <person name="Pearson M."/>
            <person name="Richards J."/>
            <person name="Roberts A."/>
            <person name="Saif S."/>
            <person name="Shea T.D."/>
            <person name="Shenoy N."/>
            <person name="Sisk P."/>
            <person name="Stolte C."/>
            <person name="Sykes S.N."/>
            <person name="Walk T."/>
            <person name="White J."/>
            <person name="Yandava C."/>
            <person name="Haas B."/>
            <person name="Henn M.R."/>
            <person name="Nusbaum C."/>
            <person name="Birren B."/>
        </authorList>
    </citation>
    <scope>NUCLEOTIDE SEQUENCE [LARGE SCALE GENOMIC DNA]</scope>
    <source>
        <strain evidence="10 11">M605</strain>
    </source>
</reference>
<feature type="binding site" evidence="7">
    <location>
        <position position="107"/>
    </location>
    <ligand>
        <name>Zn(2+)</name>
        <dbReference type="ChEBI" id="CHEBI:29105"/>
    </ligand>
</feature>
<feature type="region of interest" description="Disordered" evidence="8">
    <location>
        <begin position="1"/>
        <end position="32"/>
    </location>
</feature>
<keyword evidence="4 7" id="KW-0862">Zinc</keyword>
<dbReference type="PANTHER" id="PTHR22789">
    <property type="entry name" value="FUCULOSE PHOSPHATE ALDOLASE"/>
    <property type="match status" value="1"/>
</dbReference>
<feature type="binding site" evidence="7">
    <location>
        <begin position="105"/>
        <end position="106"/>
    </location>
    <ligand>
        <name>substrate</name>
    </ligand>
</feature>
<evidence type="ECO:0000256" key="8">
    <source>
        <dbReference type="SAM" id="MobiDB-lite"/>
    </source>
</evidence>
<dbReference type="InterPro" id="IPR001303">
    <property type="entry name" value="Aldolase_II/adducin_N"/>
</dbReference>
<feature type="binding site" evidence="7">
    <location>
        <position position="128"/>
    </location>
    <ligand>
        <name>Zn(2+)</name>
        <dbReference type="ChEBI" id="CHEBI:29105"/>
    </ligand>
</feature>
<evidence type="ECO:0000313" key="11">
    <source>
        <dbReference type="Proteomes" id="UP000004710"/>
    </source>
</evidence>
<evidence type="ECO:0000256" key="7">
    <source>
        <dbReference type="HAMAP-Rule" id="MF_01952"/>
    </source>
</evidence>
<sequence length="261" mass="28596">MERNGGRPGGRSGESARLGESAHGQSRHGGGGIMQKLKQQVFEANMDLPRYGLVTFTWGNVSAIDRERGLVVIKPSGVAYETMKADDMVVVDMSGKVVEGEYRPSSDTATHLELYRRYPSLGGIVHTHSTHATAWAQAGLAIPALGTTHADYFFGDIPCTRGLSEEEVQGEYELNTGKVIIETLGDAEPLHTPGIVVYQHGPFAWGKDAHDAVHNAVVMEEVAKMAWIARSINPQLNHIDSFLMNKHFMRKHGPNAYYGQK</sequence>
<feature type="active site" description="Proton donor/acceptor" evidence="7">
    <location>
        <position position="258"/>
    </location>
</feature>
<dbReference type="InterPro" id="IPR050197">
    <property type="entry name" value="Aldolase_class_II_sugar_metab"/>
</dbReference>
<feature type="binding site" evidence="7">
    <location>
        <begin position="76"/>
        <end position="77"/>
    </location>
    <ligand>
        <name>substrate</name>
    </ligand>
</feature>
<name>F4T7Z7_ECOLX</name>
<dbReference type="NCBIfam" id="NF006047">
    <property type="entry name" value="PRK08193.1"/>
    <property type="match status" value="1"/>
</dbReference>
<dbReference type="Proteomes" id="UP000004710">
    <property type="component" value="Unassembled WGS sequence"/>
</dbReference>
<evidence type="ECO:0000256" key="3">
    <source>
        <dbReference type="ARBA" id="ARBA00022723"/>
    </source>
</evidence>
<evidence type="ECO:0000256" key="4">
    <source>
        <dbReference type="ARBA" id="ARBA00022833"/>
    </source>
</evidence>
<comment type="similarity">
    <text evidence="2 7">Belongs to the aldolase class II family. AraD/FucA subfamily.</text>
</comment>
<dbReference type="EMBL" id="GL883932">
    <property type="protein sequence ID" value="EGI12875.1"/>
    <property type="molecule type" value="Genomic_DNA"/>
</dbReference>
<dbReference type="CDD" id="cd00398">
    <property type="entry name" value="Aldolase_II"/>
    <property type="match status" value="1"/>
</dbReference>
<dbReference type="GO" id="GO:0019854">
    <property type="term" value="P:L-ascorbic acid catabolic process"/>
    <property type="evidence" value="ECO:0007669"/>
    <property type="project" value="UniProtKB-UniRule"/>
</dbReference>
<feature type="binding site" evidence="7">
    <location>
        <position position="126"/>
    </location>
    <ligand>
        <name>Zn(2+)</name>
        <dbReference type="ChEBI" id="CHEBI:29105"/>
    </ligand>
</feature>
<keyword evidence="3 7" id="KW-0479">Metal-binding</keyword>
<comment type="pathway">
    <text evidence="7">Cofactor degradation; L-ascorbate degradation; D-xylulose 5-phosphate from L-ascorbate: step 4/4.</text>
</comment>
<dbReference type="GO" id="GO:0019323">
    <property type="term" value="P:pentose catabolic process"/>
    <property type="evidence" value="ECO:0007669"/>
    <property type="project" value="TreeGrafter"/>
</dbReference>
<dbReference type="NCBIfam" id="NF009003">
    <property type="entry name" value="PRK12348.1"/>
    <property type="match status" value="1"/>
</dbReference>
<proteinExistence type="evidence at transcript level"/>
<comment type="cofactor">
    <cofactor evidence="7">
        <name>Zn(2+)</name>
        <dbReference type="ChEBI" id="CHEBI:29105"/>
    </cofactor>
    <text evidence="7">Binds 1 zinc ion per subunit.</text>
</comment>
<dbReference type="HAMAP" id="MF_01952">
    <property type="entry name" value="UlaF"/>
    <property type="match status" value="1"/>
</dbReference>
<dbReference type="UniPathway" id="UPA00263">
    <property type="reaction ID" value="UER00380"/>
</dbReference>
<comment type="catalytic activity">
    <reaction evidence="1 7">
        <text>L-ribulose 5-phosphate = D-xylulose 5-phosphate</text>
        <dbReference type="Rhea" id="RHEA:22368"/>
        <dbReference type="ChEBI" id="CHEBI:57737"/>
        <dbReference type="ChEBI" id="CHEBI:58226"/>
        <dbReference type="EC" id="5.1.3.4"/>
    </reaction>
</comment>
<dbReference type="SMART" id="SM01007">
    <property type="entry name" value="Aldolase_II"/>
    <property type="match status" value="1"/>
</dbReference>
<dbReference type="HOGENOM" id="CLU_006033_5_0_6"/>
<dbReference type="InterPro" id="IPR023499">
    <property type="entry name" value="UlaF"/>
</dbReference>
<evidence type="ECO:0000256" key="2">
    <source>
        <dbReference type="ARBA" id="ARBA00010037"/>
    </source>
</evidence>
<evidence type="ECO:0000259" key="9">
    <source>
        <dbReference type="SMART" id="SM01007"/>
    </source>
</evidence>
<feature type="active site" description="Proton donor/acceptor" evidence="7">
    <location>
        <position position="151"/>
    </location>
</feature>
<accession>F4T7Z7</accession>
<dbReference type="Pfam" id="PF00596">
    <property type="entry name" value="Aldolase_II"/>
    <property type="match status" value="1"/>
</dbReference>
<organism evidence="10 11">
    <name type="scientific">Escherichia coli M605</name>
    <dbReference type="NCBI Taxonomy" id="656417"/>
    <lineage>
        <taxon>Bacteria</taxon>
        <taxon>Pseudomonadati</taxon>
        <taxon>Pseudomonadota</taxon>
        <taxon>Gammaproteobacteria</taxon>
        <taxon>Enterobacterales</taxon>
        <taxon>Enterobacteriaceae</taxon>
        <taxon>Escherichia</taxon>
    </lineage>
</organism>
<comment type="function">
    <text evidence="7">Catalyzes the isomerization of L-ribulose 5-phosphate to D-xylulose 5-phosphate. Is involved in the anaerobic L-ascorbate utilization.</text>
</comment>
<dbReference type="AlphaFoldDB" id="F4T7Z7"/>
<dbReference type="FunFam" id="3.40.225.10:FF:000001">
    <property type="entry name" value="L-ribulose-5-phosphate 4-epimerase UlaF"/>
    <property type="match status" value="1"/>
</dbReference>
<dbReference type="GO" id="GO:0008270">
    <property type="term" value="F:zinc ion binding"/>
    <property type="evidence" value="ECO:0007669"/>
    <property type="project" value="UniProtKB-UniRule"/>
</dbReference>
<feature type="binding site" evidence="7">
    <location>
        <position position="200"/>
    </location>
    <ligand>
        <name>Zn(2+)</name>
        <dbReference type="ChEBI" id="CHEBI:29105"/>
    </ligand>
</feature>
<evidence type="ECO:0000256" key="1">
    <source>
        <dbReference type="ARBA" id="ARBA00001726"/>
    </source>
</evidence>
<feature type="domain" description="Class II aldolase/adducin N-terminal" evidence="9">
    <location>
        <begin position="39"/>
        <end position="227"/>
    </location>
</feature>
<evidence type="ECO:0000256" key="5">
    <source>
        <dbReference type="ARBA" id="ARBA00023235"/>
    </source>
</evidence>
<keyword evidence="6 7" id="KW-0119">Carbohydrate metabolism</keyword>
<dbReference type="SUPFAM" id="SSF53639">
    <property type="entry name" value="AraD/HMP-PK domain-like"/>
    <property type="match status" value="1"/>
</dbReference>
<dbReference type="PANTHER" id="PTHR22789:SF9">
    <property type="entry name" value="L-RIBULOSE-5-PHOSPHATE 4-EPIMERASE ULAF"/>
    <property type="match status" value="1"/>
</dbReference>